<name>A0A371EX58_MUCPR</name>
<dbReference type="AlphaFoldDB" id="A0A371EX58"/>
<dbReference type="Proteomes" id="UP000257109">
    <property type="component" value="Unassembled WGS sequence"/>
</dbReference>
<organism evidence="1 2">
    <name type="scientific">Mucuna pruriens</name>
    <name type="common">Velvet bean</name>
    <name type="synonym">Dolichos pruriens</name>
    <dbReference type="NCBI Taxonomy" id="157652"/>
    <lineage>
        <taxon>Eukaryota</taxon>
        <taxon>Viridiplantae</taxon>
        <taxon>Streptophyta</taxon>
        <taxon>Embryophyta</taxon>
        <taxon>Tracheophyta</taxon>
        <taxon>Spermatophyta</taxon>
        <taxon>Magnoliopsida</taxon>
        <taxon>eudicotyledons</taxon>
        <taxon>Gunneridae</taxon>
        <taxon>Pentapetalae</taxon>
        <taxon>rosids</taxon>
        <taxon>fabids</taxon>
        <taxon>Fabales</taxon>
        <taxon>Fabaceae</taxon>
        <taxon>Papilionoideae</taxon>
        <taxon>50 kb inversion clade</taxon>
        <taxon>NPAAA clade</taxon>
        <taxon>indigoferoid/millettioid clade</taxon>
        <taxon>Phaseoleae</taxon>
        <taxon>Mucuna</taxon>
    </lineage>
</organism>
<evidence type="ECO:0000313" key="1">
    <source>
        <dbReference type="EMBL" id="RDX70638.1"/>
    </source>
</evidence>
<dbReference type="EMBL" id="QJKJ01011625">
    <property type="protein sequence ID" value="RDX70638.1"/>
    <property type="molecule type" value="Genomic_DNA"/>
</dbReference>
<feature type="non-terminal residue" evidence="1">
    <location>
        <position position="1"/>
    </location>
</feature>
<gene>
    <name evidence="1" type="ORF">CR513_50100</name>
</gene>
<reference evidence="1" key="1">
    <citation type="submission" date="2018-05" db="EMBL/GenBank/DDBJ databases">
        <title>Draft genome of Mucuna pruriens seed.</title>
        <authorList>
            <person name="Nnadi N.E."/>
            <person name="Vos R."/>
            <person name="Hasami M.H."/>
            <person name="Devisetty U.K."/>
            <person name="Aguiy J.C."/>
        </authorList>
    </citation>
    <scope>NUCLEOTIDE SEQUENCE [LARGE SCALE GENOMIC DNA]</scope>
    <source>
        <strain evidence="1">JCA_2017</strain>
    </source>
</reference>
<accession>A0A371EX58</accession>
<proteinExistence type="predicted"/>
<evidence type="ECO:0000313" key="2">
    <source>
        <dbReference type="Proteomes" id="UP000257109"/>
    </source>
</evidence>
<protein>
    <submittedName>
        <fullName evidence="1">Uncharacterized protein</fullName>
    </submittedName>
</protein>
<sequence length="87" mass="9688">MLHYTGADPHNLFLMASFEWGPHDCHINLTRGIIRVAIMCRTAISLSLPVSSLILSLPFSTIAASREAKTHYSVKQGLHQGYRTCYA</sequence>
<keyword evidence="2" id="KW-1185">Reference proteome</keyword>
<comment type="caution">
    <text evidence="1">The sequence shown here is derived from an EMBL/GenBank/DDBJ whole genome shotgun (WGS) entry which is preliminary data.</text>
</comment>